<dbReference type="AlphaFoldDB" id="A0A9P5ZI32"/>
<evidence type="ECO:0000313" key="2">
    <source>
        <dbReference type="EMBL" id="KAF9488682.1"/>
    </source>
</evidence>
<name>A0A9P5ZI32_PLEER</name>
<organism evidence="2 3">
    <name type="scientific">Pleurotus eryngii</name>
    <name type="common">Boletus of the steppes</name>
    <dbReference type="NCBI Taxonomy" id="5323"/>
    <lineage>
        <taxon>Eukaryota</taxon>
        <taxon>Fungi</taxon>
        <taxon>Dikarya</taxon>
        <taxon>Basidiomycota</taxon>
        <taxon>Agaricomycotina</taxon>
        <taxon>Agaricomycetes</taxon>
        <taxon>Agaricomycetidae</taxon>
        <taxon>Agaricales</taxon>
        <taxon>Pleurotineae</taxon>
        <taxon>Pleurotaceae</taxon>
        <taxon>Pleurotus</taxon>
    </lineage>
</organism>
<gene>
    <name evidence="2" type="ORF">BDN71DRAFT_1435971</name>
</gene>
<accession>A0A9P5ZI32</accession>
<keyword evidence="3" id="KW-1185">Reference proteome</keyword>
<protein>
    <submittedName>
        <fullName evidence="2">Uncharacterized protein</fullName>
    </submittedName>
</protein>
<proteinExistence type="predicted"/>
<evidence type="ECO:0000256" key="1">
    <source>
        <dbReference type="SAM" id="MobiDB-lite"/>
    </source>
</evidence>
<reference evidence="2" key="1">
    <citation type="submission" date="2020-11" db="EMBL/GenBank/DDBJ databases">
        <authorList>
            <consortium name="DOE Joint Genome Institute"/>
            <person name="Ahrendt S."/>
            <person name="Riley R."/>
            <person name="Andreopoulos W."/>
            <person name="Labutti K."/>
            <person name="Pangilinan J."/>
            <person name="Ruiz-Duenas F.J."/>
            <person name="Barrasa J.M."/>
            <person name="Sanchez-Garcia M."/>
            <person name="Camarero S."/>
            <person name="Miyauchi S."/>
            <person name="Serrano A."/>
            <person name="Linde D."/>
            <person name="Babiker R."/>
            <person name="Drula E."/>
            <person name="Ayuso-Fernandez I."/>
            <person name="Pacheco R."/>
            <person name="Padilla G."/>
            <person name="Ferreira P."/>
            <person name="Barriuso J."/>
            <person name="Kellner H."/>
            <person name="Castanera R."/>
            <person name="Alfaro M."/>
            <person name="Ramirez L."/>
            <person name="Pisabarro A.G."/>
            <person name="Kuo A."/>
            <person name="Tritt A."/>
            <person name="Lipzen A."/>
            <person name="He G."/>
            <person name="Yan M."/>
            <person name="Ng V."/>
            <person name="Cullen D."/>
            <person name="Martin F."/>
            <person name="Rosso M.-N."/>
            <person name="Henrissat B."/>
            <person name="Hibbett D."/>
            <person name="Martinez A.T."/>
            <person name="Grigoriev I.V."/>
        </authorList>
    </citation>
    <scope>NUCLEOTIDE SEQUENCE</scope>
    <source>
        <strain evidence="2">ATCC 90797</strain>
    </source>
</reference>
<dbReference type="Proteomes" id="UP000807025">
    <property type="component" value="Unassembled WGS sequence"/>
</dbReference>
<feature type="region of interest" description="Disordered" evidence="1">
    <location>
        <begin position="238"/>
        <end position="258"/>
    </location>
</feature>
<comment type="caution">
    <text evidence="2">The sequence shown here is derived from an EMBL/GenBank/DDBJ whole genome shotgun (WGS) entry which is preliminary data.</text>
</comment>
<evidence type="ECO:0000313" key="3">
    <source>
        <dbReference type="Proteomes" id="UP000807025"/>
    </source>
</evidence>
<dbReference type="EMBL" id="MU154702">
    <property type="protein sequence ID" value="KAF9488682.1"/>
    <property type="molecule type" value="Genomic_DNA"/>
</dbReference>
<sequence>MSLDLNLLNDNFKMFNGVLVLSSRRSSHGIAASPMSLTHPVHPVNDFLSNRPRTTPSNHATRTNPTQTSRFYVHPCRIRGSCIPTLHVRTPRRLVHFLMLQSAIIVLMCRLKRRSRLLGKHDYRVCHTLARDVDPHLTNGQGNVSHPISQAFFKAAPRFRALDEGQGRAASPLTYCTCSLHGVINSTAYDIDFIKTFHFHARRLYNIHSKSIADYTNMPHEQKTNGFVSYALSTAPSTTSRTRGVQQVPLDPMGKTIQ</sequence>